<dbReference type="AlphaFoldDB" id="A0A8J3PRP9"/>
<dbReference type="EMBL" id="BONV01000001">
    <property type="protein sequence ID" value="GIG77396.1"/>
    <property type="molecule type" value="Genomic_DNA"/>
</dbReference>
<keyword evidence="2" id="KW-1185">Reference proteome</keyword>
<gene>
    <name evidence="1" type="ORF">Pka01_05230</name>
</gene>
<reference evidence="1 2" key="1">
    <citation type="submission" date="2021-01" db="EMBL/GenBank/DDBJ databases">
        <title>Whole genome shotgun sequence of Planotetraspora kaengkrachanensis NBRC 104272.</title>
        <authorList>
            <person name="Komaki H."/>
            <person name="Tamura T."/>
        </authorList>
    </citation>
    <scope>NUCLEOTIDE SEQUENCE [LARGE SCALE GENOMIC DNA]</scope>
    <source>
        <strain evidence="1 2">NBRC 104272</strain>
    </source>
</reference>
<organism evidence="1 2">
    <name type="scientific">Planotetraspora kaengkrachanensis</name>
    <dbReference type="NCBI Taxonomy" id="575193"/>
    <lineage>
        <taxon>Bacteria</taxon>
        <taxon>Bacillati</taxon>
        <taxon>Actinomycetota</taxon>
        <taxon>Actinomycetes</taxon>
        <taxon>Streptosporangiales</taxon>
        <taxon>Streptosporangiaceae</taxon>
        <taxon>Planotetraspora</taxon>
    </lineage>
</organism>
<protein>
    <recommendedName>
        <fullName evidence="3">Lipoprotein</fullName>
    </recommendedName>
</protein>
<evidence type="ECO:0000313" key="1">
    <source>
        <dbReference type="EMBL" id="GIG77396.1"/>
    </source>
</evidence>
<evidence type="ECO:0008006" key="3">
    <source>
        <dbReference type="Google" id="ProtNLM"/>
    </source>
</evidence>
<dbReference type="PROSITE" id="PS51257">
    <property type="entry name" value="PROKAR_LIPOPROTEIN"/>
    <property type="match status" value="1"/>
</dbReference>
<dbReference type="Proteomes" id="UP000630097">
    <property type="component" value="Unassembled WGS sequence"/>
</dbReference>
<accession>A0A8J3PRP9</accession>
<name>A0A8J3PRP9_9ACTN</name>
<proteinExistence type="predicted"/>
<evidence type="ECO:0000313" key="2">
    <source>
        <dbReference type="Proteomes" id="UP000630097"/>
    </source>
</evidence>
<sequence>MTPLWHRVSGCALSLAVLAGCTEPRSAMPQTIVQTQALTRVEELLSSTVSALDPKPRLELNAIVPTVSRCLDPGPTESSEQVVVSRAYWLRDIPANHNLAIAYQVRDHWVRQGHVILGTAGLESGHPDIAGETRPDGFILALVWAEGDHLYLASSSPCVWPDGTPEP</sequence>
<comment type="caution">
    <text evidence="1">The sequence shown here is derived from an EMBL/GenBank/DDBJ whole genome shotgun (WGS) entry which is preliminary data.</text>
</comment>